<dbReference type="InterPro" id="IPR046757">
    <property type="entry name" value="YL1_N"/>
</dbReference>
<comment type="caution">
    <text evidence="3">The sequence shown here is derived from an EMBL/GenBank/DDBJ whole genome shotgun (WGS) entry which is preliminary data.</text>
</comment>
<dbReference type="Proteomes" id="UP000660262">
    <property type="component" value="Unassembled WGS sequence"/>
</dbReference>
<protein>
    <recommendedName>
        <fullName evidence="2">Vps72/YL1 N-terminal domain-containing protein</fullName>
    </recommendedName>
</protein>
<dbReference type="PANTHER" id="PTHR13275:SF4">
    <property type="entry name" value="VACUOLAR PROTEIN SORTING-ASSOCIATED PROTEIN 72 HOMOLOG"/>
    <property type="match status" value="1"/>
</dbReference>
<dbReference type="PANTHER" id="PTHR13275">
    <property type="entry name" value="YL-1 PROTEIN TRANSCRIPTION FACTOR-LIKE 1"/>
    <property type="match status" value="1"/>
</dbReference>
<feature type="region of interest" description="Disordered" evidence="1">
    <location>
        <begin position="231"/>
        <end position="253"/>
    </location>
</feature>
<evidence type="ECO:0000313" key="3">
    <source>
        <dbReference type="EMBL" id="GHP08020.1"/>
    </source>
</evidence>
<dbReference type="GO" id="GO:0005634">
    <property type="term" value="C:nucleus"/>
    <property type="evidence" value="ECO:0007669"/>
    <property type="project" value="TreeGrafter"/>
</dbReference>
<evidence type="ECO:0000313" key="4">
    <source>
        <dbReference type="Proteomes" id="UP000660262"/>
    </source>
</evidence>
<dbReference type="AlphaFoldDB" id="A0A830HQG2"/>
<feature type="compositionally biased region" description="Basic and acidic residues" evidence="1">
    <location>
        <begin position="153"/>
        <end position="165"/>
    </location>
</feature>
<feature type="compositionally biased region" description="Acidic residues" evidence="1">
    <location>
        <begin position="63"/>
        <end position="72"/>
    </location>
</feature>
<organism evidence="3 4">
    <name type="scientific">Pycnococcus provasolii</name>
    <dbReference type="NCBI Taxonomy" id="41880"/>
    <lineage>
        <taxon>Eukaryota</taxon>
        <taxon>Viridiplantae</taxon>
        <taxon>Chlorophyta</taxon>
        <taxon>Pseudoscourfieldiophyceae</taxon>
        <taxon>Pseudoscourfieldiales</taxon>
        <taxon>Pycnococcaceae</taxon>
        <taxon>Pycnococcus</taxon>
    </lineage>
</organism>
<reference evidence="3" key="1">
    <citation type="submission" date="2020-10" db="EMBL/GenBank/DDBJ databases">
        <title>Unveiling of a novel bifunctional photoreceptor, Dualchrome1, isolated from a cosmopolitan green alga.</title>
        <authorList>
            <person name="Suzuki S."/>
            <person name="Kawachi M."/>
        </authorList>
    </citation>
    <scope>NUCLEOTIDE SEQUENCE</scope>
    <source>
        <strain evidence="3">NIES 2893</strain>
    </source>
</reference>
<proteinExistence type="predicted"/>
<name>A0A830HQG2_9CHLO</name>
<keyword evidence="4" id="KW-1185">Reference proteome</keyword>
<dbReference type="EMBL" id="BNJQ01000019">
    <property type="protein sequence ID" value="GHP08020.1"/>
    <property type="molecule type" value="Genomic_DNA"/>
</dbReference>
<feature type="compositionally biased region" description="Gly residues" evidence="1">
    <location>
        <begin position="34"/>
        <end position="47"/>
    </location>
</feature>
<accession>A0A830HQG2</accession>
<feature type="region of interest" description="Disordered" evidence="1">
    <location>
        <begin position="1"/>
        <end position="102"/>
    </location>
</feature>
<sequence length="366" mass="38696">MAPAAAMEHAEHADDDEHGGGGEEQQQQQRDVSEGGGCGGGGGGGSSGPSSGSSDGGSGSSSDSEEESEESLEPVKRDPLPSRHTRGRRMSSLINEEEQEADEAFWGQDFFAEEAVDEEFEASSSSEDMADSDFSDDENEVGAEEGGEMAGEAADKALLREEKGQRARALKPPSRKQAYQTAAKRREATAEFGGAGEQPKKRKAVKAPPTEALEVRKSLRTAVLERAHARAAAEAAEVPKPKKTASKQKLAEDAKPLLTQAELLAEAAMTEQTNLASLAELLAREEATKKRAAVKRAVYMGPLEQFHSKGGVNTIRFLGNATVSTVTKTDGGEQPGEEETVLVRRSVAPPSPPFGVAPPKPMSQGR</sequence>
<feature type="region of interest" description="Disordered" evidence="1">
    <location>
        <begin position="116"/>
        <end position="212"/>
    </location>
</feature>
<feature type="domain" description="Vps72/YL1 N-terminal" evidence="2">
    <location>
        <begin position="81"/>
        <end position="308"/>
    </location>
</feature>
<feature type="compositionally biased region" description="Pro residues" evidence="1">
    <location>
        <begin position="349"/>
        <end position="366"/>
    </location>
</feature>
<evidence type="ECO:0000259" key="2">
    <source>
        <dbReference type="Pfam" id="PF05764"/>
    </source>
</evidence>
<feature type="region of interest" description="Disordered" evidence="1">
    <location>
        <begin position="326"/>
        <end position="366"/>
    </location>
</feature>
<feature type="compositionally biased region" description="Acidic residues" evidence="1">
    <location>
        <begin position="128"/>
        <end position="147"/>
    </location>
</feature>
<evidence type="ECO:0000256" key="1">
    <source>
        <dbReference type="SAM" id="MobiDB-lite"/>
    </source>
</evidence>
<gene>
    <name evidence="3" type="ORF">PPROV_000676200</name>
</gene>
<dbReference type="Pfam" id="PF05764">
    <property type="entry name" value="YL1"/>
    <property type="match status" value="1"/>
</dbReference>